<evidence type="ECO:0000313" key="3">
    <source>
        <dbReference type="Proteomes" id="UP001151516"/>
    </source>
</evidence>
<evidence type="ECO:0008006" key="4">
    <source>
        <dbReference type="Google" id="ProtNLM"/>
    </source>
</evidence>
<reference evidence="2" key="1">
    <citation type="submission" date="2022-07" db="EMBL/GenBank/DDBJ databases">
        <title>Phylogenomic reconstructions and comparative analyses of Kickxellomycotina fungi.</title>
        <authorList>
            <person name="Reynolds N.K."/>
            <person name="Stajich J.E."/>
            <person name="Barry K."/>
            <person name="Grigoriev I.V."/>
            <person name="Crous P."/>
            <person name="Smith M.E."/>
        </authorList>
    </citation>
    <scope>NUCLEOTIDE SEQUENCE</scope>
    <source>
        <strain evidence="2">CBS 109367</strain>
    </source>
</reference>
<feature type="region of interest" description="Disordered" evidence="1">
    <location>
        <begin position="809"/>
        <end position="849"/>
    </location>
</feature>
<protein>
    <recommendedName>
        <fullName evidence="4">Transposase</fullName>
    </recommendedName>
</protein>
<organism evidence="2 3">
    <name type="scientific">Coemansia spiralis</name>
    <dbReference type="NCBI Taxonomy" id="417178"/>
    <lineage>
        <taxon>Eukaryota</taxon>
        <taxon>Fungi</taxon>
        <taxon>Fungi incertae sedis</taxon>
        <taxon>Zoopagomycota</taxon>
        <taxon>Kickxellomycotina</taxon>
        <taxon>Kickxellomycetes</taxon>
        <taxon>Kickxellales</taxon>
        <taxon>Kickxellaceae</taxon>
        <taxon>Coemansia</taxon>
    </lineage>
</organism>
<comment type="caution">
    <text evidence="2">The sequence shown here is derived from an EMBL/GenBank/DDBJ whole genome shotgun (WGS) entry which is preliminary data.</text>
</comment>
<feature type="compositionally biased region" description="Polar residues" evidence="1">
    <location>
        <begin position="817"/>
        <end position="827"/>
    </location>
</feature>
<evidence type="ECO:0000256" key="1">
    <source>
        <dbReference type="SAM" id="MobiDB-lite"/>
    </source>
</evidence>
<gene>
    <name evidence="2" type="ORF">IWW39_000370</name>
</gene>
<keyword evidence="3" id="KW-1185">Reference proteome</keyword>
<accession>A0A9W8GQ42</accession>
<dbReference type="Proteomes" id="UP001151516">
    <property type="component" value="Unassembled WGS sequence"/>
</dbReference>
<dbReference type="EMBL" id="JANBTX010000006">
    <property type="protein sequence ID" value="KAJ2690861.1"/>
    <property type="molecule type" value="Genomic_DNA"/>
</dbReference>
<sequence>MLKQLALRYPEHTLNYGVVLRDHTLHPRDRIRVNGEPVDSSVFELCSSECKKRLEAEGSRICQPGCSFAEKLDTMVVSIALHVFNRLNVTAIAISMPNTPALPTQAPNAAAAAAASESSSDAATLCLEQLVMEIFCPKIVICGFEPLPSYTDSLPEEWRKSLIYLMRRSVHVISTSQPKPVRVQLLSLTKIFGLTIELAQALTAFPACKDIRLGIFGPDQHQYAKLALAISQTWAFRHGLLRSRSQNQAGGEYTAAMALSPIRDAAAKPVPPSPYQMQIQSMLRDTSSWMVRGLTSACHPGFFHSVSGEPKNRPSWHYSWADTPSDFARTGAWFNGVCQSAPKRHRMLLIHLPESFLSAVRYQHESDGTWLKCDYRELLKALYIPLRSVAWSSCVFAADTLNESNVIDSCVPPTLAQYALRDYWAQLTGLCTDQIHIAPSLACAVKLITAKCAVVPQVDPSDRQAYANGARSDLPSSMLPSFFSPRNGTLLESASPTLPPSQLVQPSPSGGASMLLSRSRPSLALNRSAIIKPATSADNLRDIRRKLSFGIGSSNAGGYGTDLTASLPFRSPRQQVPLPTISDLPVTPPFDILVTGSKSFVLNNYVLLLPVPKLRTPFVLPQPPVTVKQVKTVSAVVPQPHALPINQQSYLLHRKLRLSGYMRRREADLQLMRTMIKKFGKDLVLVIGNWSASNVKFHEPIRGKSWRDFFKRQGFKVYIINGFRASCICPVCEKRLENFLPVPNPRVHQRKRKPTVLCHGLLRCSNQACLQSVEKYSGSDKRRLFNRNLAAVLNFRRIVDSLRKTNKIPEVFKRSAPESQPAASTSRPAAKRAGPADKPKSIKRPRNNA</sequence>
<name>A0A9W8GQ42_9FUNG</name>
<evidence type="ECO:0000313" key="2">
    <source>
        <dbReference type="EMBL" id="KAJ2690861.1"/>
    </source>
</evidence>
<proteinExistence type="predicted"/>
<dbReference type="OrthoDB" id="5578490at2759"/>
<dbReference type="AlphaFoldDB" id="A0A9W8GQ42"/>